<keyword evidence="3" id="KW-1185">Reference proteome</keyword>
<evidence type="ECO:0000313" key="2">
    <source>
        <dbReference type="EMBL" id="KAJ1138067.1"/>
    </source>
</evidence>
<dbReference type="EMBL" id="JANPWB010000010">
    <property type="protein sequence ID" value="KAJ1138067.1"/>
    <property type="molecule type" value="Genomic_DNA"/>
</dbReference>
<evidence type="ECO:0000313" key="3">
    <source>
        <dbReference type="Proteomes" id="UP001066276"/>
    </source>
</evidence>
<sequence>MGSWEKGEWQQHERGAPDRPANDRAAPMLQARIRTGIWVPEGRWSTSQPMRAGSGPIRTCSTTVTSRQNGSLAVDLDCSGGWWRRETQCLRPGPPGSGAARRIDPPQWCQYMVRLLHGGRDKLM</sequence>
<accession>A0AAV7QEY0</accession>
<proteinExistence type="predicted"/>
<gene>
    <name evidence="2" type="ORF">NDU88_004458</name>
</gene>
<dbReference type="AlphaFoldDB" id="A0AAV7QEY0"/>
<evidence type="ECO:0000256" key="1">
    <source>
        <dbReference type="SAM" id="MobiDB-lite"/>
    </source>
</evidence>
<name>A0AAV7QEY0_PLEWA</name>
<feature type="region of interest" description="Disordered" evidence="1">
    <location>
        <begin position="1"/>
        <end position="26"/>
    </location>
</feature>
<comment type="caution">
    <text evidence="2">The sequence shown here is derived from an EMBL/GenBank/DDBJ whole genome shotgun (WGS) entry which is preliminary data.</text>
</comment>
<protein>
    <submittedName>
        <fullName evidence="2">Uncharacterized protein</fullName>
    </submittedName>
</protein>
<reference evidence="2" key="1">
    <citation type="journal article" date="2022" name="bioRxiv">
        <title>Sequencing and chromosome-scale assembly of the giantPleurodeles waltlgenome.</title>
        <authorList>
            <person name="Brown T."/>
            <person name="Elewa A."/>
            <person name="Iarovenko S."/>
            <person name="Subramanian E."/>
            <person name="Araus A.J."/>
            <person name="Petzold A."/>
            <person name="Susuki M."/>
            <person name="Suzuki K.-i.T."/>
            <person name="Hayashi T."/>
            <person name="Toyoda A."/>
            <person name="Oliveira C."/>
            <person name="Osipova E."/>
            <person name="Leigh N.D."/>
            <person name="Simon A."/>
            <person name="Yun M.H."/>
        </authorList>
    </citation>
    <scope>NUCLEOTIDE SEQUENCE</scope>
    <source>
        <strain evidence="2">20211129_DDA</strain>
        <tissue evidence="2">Liver</tissue>
    </source>
</reference>
<feature type="compositionally biased region" description="Basic and acidic residues" evidence="1">
    <location>
        <begin position="1"/>
        <end position="22"/>
    </location>
</feature>
<organism evidence="2 3">
    <name type="scientific">Pleurodeles waltl</name>
    <name type="common">Iberian ribbed newt</name>
    <dbReference type="NCBI Taxonomy" id="8319"/>
    <lineage>
        <taxon>Eukaryota</taxon>
        <taxon>Metazoa</taxon>
        <taxon>Chordata</taxon>
        <taxon>Craniata</taxon>
        <taxon>Vertebrata</taxon>
        <taxon>Euteleostomi</taxon>
        <taxon>Amphibia</taxon>
        <taxon>Batrachia</taxon>
        <taxon>Caudata</taxon>
        <taxon>Salamandroidea</taxon>
        <taxon>Salamandridae</taxon>
        <taxon>Pleurodelinae</taxon>
        <taxon>Pleurodeles</taxon>
    </lineage>
</organism>
<dbReference type="Proteomes" id="UP001066276">
    <property type="component" value="Chromosome 6"/>
</dbReference>